<feature type="non-terminal residue" evidence="2">
    <location>
        <position position="1"/>
    </location>
</feature>
<reference evidence="3" key="1">
    <citation type="journal article" date="2019" name="Int. J. Syst. Evol. Microbiol.">
        <title>The Global Catalogue of Microorganisms (GCM) 10K type strain sequencing project: providing services to taxonomists for standard genome sequencing and annotation.</title>
        <authorList>
            <consortium name="The Broad Institute Genomics Platform"/>
            <consortium name="The Broad Institute Genome Sequencing Center for Infectious Disease"/>
            <person name="Wu L."/>
            <person name="Ma J."/>
        </authorList>
    </citation>
    <scope>NUCLEOTIDE SEQUENCE [LARGE SCALE GENOMIC DNA]</scope>
    <source>
        <strain evidence="3">CGMCC 4.7093</strain>
    </source>
</reference>
<dbReference type="Proteomes" id="UP001595947">
    <property type="component" value="Unassembled WGS sequence"/>
</dbReference>
<dbReference type="EMBL" id="JBHSIV010000003">
    <property type="protein sequence ID" value="MFC5061200.1"/>
    <property type="molecule type" value="Genomic_DNA"/>
</dbReference>
<dbReference type="Gene3D" id="3.40.50.2020">
    <property type="match status" value="1"/>
</dbReference>
<keyword evidence="3" id="KW-1185">Reference proteome</keyword>
<evidence type="ECO:0000313" key="2">
    <source>
        <dbReference type="EMBL" id="MFC5061200.1"/>
    </source>
</evidence>
<feature type="compositionally biased region" description="Low complexity" evidence="1">
    <location>
        <begin position="103"/>
        <end position="117"/>
    </location>
</feature>
<accession>A0ABV9YEU5</accession>
<comment type="caution">
    <text evidence="2">The sequence shown here is derived from an EMBL/GenBank/DDBJ whole genome shotgun (WGS) entry which is preliminary data.</text>
</comment>
<evidence type="ECO:0008006" key="4">
    <source>
        <dbReference type="Google" id="ProtNLM"/>
    </source>
</evidence>
<dbReference type="InterPro" id="IPR029057">
    <property type="entry name" value="PRTase-like"/>
</dbReference>
<feature type="region of interest" description="Disordered" evidence="1">
    <location>
        <begin position="103"/>
        <end position="143"/>
    </location>
</feature>
<proteinExistence type="predicted"/>
<name>A0ABV9YEU5_9PSEU</name>
<evidence type="ECO:0000313" key="3">
    <source>
        <dbReference type="Proteomes" id="UP001595947"/>
    </source>
</evidence>
<organism evidence="2 3">
    <name type="scientific">Actinomycetospora atypica</name>
    <dbReference type="NCBI Taxonomy" id="1290095"/>
    <lineage>
        <taxon>Bacteria</taxon>
        <taxon>Bacillati</taxon>
        <taxon>Actinomycetota</taxon>
        <taxon>Actinomycetes</taxon>
        <taxon>Pseudonocardiales</taxon>
        <taxon>Pseudonocardiaceae</taxon>
        <taxon>Actinomycetospora</taxon>
    </lineage>
</organism>
<sequence length="143" mass="14689">MLRLARRLAATGHGRVLPALELTAGARDSVGHSPAARAANLAAHLRVRAGPLRDADRGLPVVLLDDVVTTGATAVAAARALAGAGLPVDLLLVVTAVGARRPVVPGGRVPRTGVRPPRAMDRPGTSPDPGTLSRHLPATRRTR</sequence>
<gene>
    <name evidence="2" type="ORF">ACFPBZ_03205</name>
</gene>
<protein>
    <recommendedName>
        <fullName evidence="4">Phosphoribosyltransferase domain-containing protein</fullName>
    </recommendedName>
</protein>
<dbReference type="SUPFAM" id="SSF53271">
    <property type="entry name" value="PRTase-like"/>
    <property type="match status" value="1"/>
</dbReference>
<evidence type="ECO:0000256" key="1">
    <source>
        <dbReference type="SAM" id="MobiDB-lite"/>
    </source>
</evidence>